<evidence type="ECO:0000313" key="4">
    <source>
        <dbReference type="EMBL" id="MFF0543642.1"/>
    </source>
</evidence>
<evidence type="ECO:0000256" key="1">
    <source>
        <dbReference type="ARBA" id="ARBA00005254"/>
    </source>
</evidence>
<proteinExistence type="inferred from homology"/>
<reference evidence="4 5" key="1">
    <citation type="submission" date="2024-10" db="EMBL/GenBank/DDBJ databases">
        <title>The Natural Products Discovery Center: Release of the First 8490 Sequenced Strains for Exploring Actinobacteria Biosynthetic Diversity.</title>
        <authorList>
            <person name="Kalkreuter E."/>
            <person name="Kautsar S.A."/>
            <person name="Yang D."/>
            <person name="Bader C.D."/>
            <person name="Teijaro C.N."/>
            <person name="Fluegel L."/>
            <person name="Davis C.M."/>
            <person name="Simpson J.R."/>
            <person name="Lauterbach L."/>
            <person name="Steele A.D."/>
            <person name="Gui C."/>
            <person name="Meng S."/>
            <person name="Li G."/>
            <person name="Viehrig K."/>
            <person name="Ye F."/>
            <person name="Su P."/>
            <person name="Kiefer A.F."/>
            <person name="Nichols A."/>
            <person name="Cepeda A.J."/>
            <person name="Yan W."/>
            <person name="Fan B."/>
            <person name="Jiang Y."/>
            <person name="Adhikari A."/>
            <person name="Zheng C.-J."/>
            <person name="Schuster L."/>
            <person name="Cowan T.M."/>
            <person name="Smanski M.J."/>
            <person name="Chevrette M.G."/>
            <person name="De Carvalho L.P.S."/>
            <person name="Shen B."/>
        </authorList>
    </citation>
    <scope>NUCLEOTIDE SEQUENCE [LARGE SCALE GENOMIC DNA]</scope>
    <source>
        <strain evidence="4 5">NPDC004045</strain>
    </source>
</reference>
<dbReference type="Pfam" id="PF13452">
    <property type="entry name" value="FAS1_DH_region"/>
    <property type="match status" value="1"/>
</dbReference>
<dbReference type="PANTHER" id="PTHR43437">
    <property type="entry name" value="HYDROXYACYL-THIOESTER DEHYDRATASE TYPE 2, MITOCHONDRIAL-RELATED"/>
    <property type="match status" value="1"/>
</dbReference>
<dbReference type="RefSeq" id="WP_387700269.1">
    <property type="nucleotide sequence ID" value="NZ_JBIAMX010000006.1"/>
</dbReference>
<dbReference type="InterPro" id="IPR029069">
    <property type="entry name" value="HotDog_dom_sf"/>
</dbReference>
<evidence type="ECO:0000259" key="2">
    <source>
        <dbReference type="Pfam" id="PF01575"/>
    </source>
</evidence>
<dbReference type="InterPro" id="IPR002539">
    <property type="entry name" value="MaoC-like_dom"/>
</dbReference>
<organism evidence="4 5">
    <name type="scientific">Nocardia thailandica</name>
    <dbReference type="NCBI Taxonomy" id="257275"/>
    <lineage>
        <taxon>Bacteria</taxon>
        <taxon>Bacillati</taxon>
        <taxon>Actinomycetota</taxon>
        <taxon>Actinomycetes</taxon>
        <taxon>Mycobacteriales</taxon>
        <taxon>Nocardiaceae</taxon>
        <taxon>Nocardia</taxon>
    </lineage>
</organism>
<dbReference type="Gene3D" id="3.10.129.10">
    <property type="entry name" value="Hotdog Thioesterase"/>
    <property type="match status" value="2"/>
</dbReference>
<keyword evidence="5" id="KW-1185">Reference proteome</keyword>
<comment type="similarity">
    <text evidence="1">Belongs to the enoyl-CoA hydratase/isomerase family.</text>
</comment>
<dbReference type="PANTHER" id="PTHR43437:SF3">
    <property type="entry name" value="HYDROXYACYL-THIOESTER DEHYDRATASE TYPE 2, MITOCHONDRIAL"/>
    <property type="match status" value="1"/>
</dbReference>
<dbReference type="NCBIfam" id="NF040620">
    <property type="entry name" value="fused_HadA_HadB"/>
    <property type="match status" value="1"/>
</dbReference>
<evidence type="ECO:0000313" key="5">
    <source>
        <dbReference type="Proteomes" id="UP001601444"/>
    </source>
</evidence>
<dbReference type="Proteomes" id="UP001601444">
    <property type="component" value="Unassembled WGS sequence"/>
</dbReference>
<protein>
    <submittedName>
        <fullName evidence="4">Fused (3R)-hydroxyacyl-ACP dehydratase subunits HadA/HadB</fullName>
    </submittedName>
</protein>
<feature type="domain" description="MaoC-like" evidence="2">
    <location>
        <begin position="221"/>
        <end position="309"/>
    </location>
</feature>
<dbReference type="EMBL" id="JBIAMX010000006">
    <property type="protein sequence ID" value="MFF0543642.1"/>
    <property type="molecule type" value="Genomic_DNA"/>
</dbReference>
<feature type="domain" description="FAS1-like dehydratase" evidence="3">
    <location>
        <begin position="14"/>
        <end position="141"/>
    </location>
</feature>
<sequence>MTTAVDAPALVSRVGHYYRLDDTYEVGREKIREYARAVQDYHPAHWEEDAAVALGHTGLVAPLTFVSIPAMAANKHLFESVVVGYDMFVQTEQVFEQHRPIIAGDRLITDVELSSVRRIAGKDLITVTNTFTDQAGETVHTMHTTVVGITGEEVDPAITEAVQNSMMHGVNVFGRGETEADEPGETPLRPAGEVRLASPARTPGTTLGFEDLSVGMELPLRDAHLSRGDLVNYAGVSGDNNPIHWDASIARLAGLPDVIAHGMLTMGMGAGFVSGWTGDPGAVTRYGVRLSQTAVVDATSGGAIEFTGKVKSLDPETRGAVIAIVAKSGGRKIFGLATTNVRFR</sequence>
<dbReference type="Pfam" id="PF01575">
    <property type="entry name" value="MaoC_dehydratas"/>
    <property type="match status" value="1"/>
</dbReference>
<dbReference type="SUPFAM" id="SSF54637">
    <property type="entry name" value="Thioesterase/thiol ester dehydrase-isomerase"/>
    <property type="match status" value="2"/>
</dbReference>
<gene>
    <name evidence="4" type="ORF">ACFYTF_12480</name>
</gene>
<dbReference type="InterPro" id="IPR039569">
    <property type="entry name" value="FAS1-like_DH_region"/>
</dbReference>
<dbReference type="CDD" id="cd03441">
    <property type="entry name" value="R_hydratase_like"/>
    <property type="match status" value="1"/>
</dbReference>
<name>A0ABW6PMM5_9NOCA</name>
<comment type="caution">
    <text evidence="4">The sequence shown here is derived from an EMBL/GenBank/DDBJ whole genome shotgun (WGS) entry which is preliminary data.</text>
</comment>
<dbReference type="InterPro" id="IPR050965">
    <property type="entry name" value="UPF0336/Enoyl-CoA_hydratase"/>
</dbReference>
<accession>A0ABW6PMM5</accession>
<evidence type="ECO:0000259" key="3">
    <source>
        <dbReference type="Pfam" id="PF13452"/>
    </source>
</evidence>